<feature type="compositionally biased region" description="Low complexity" evidence="11">
    <location>
        <begin position="11"/>
        <end position="21"/>
    </location>
</feature>
<reference evidence="13" key="2">
    <citation type="submission" date="2025-09" db="UniProtKB">
        <authorList>
            <consortium name="Ensembl"/>
        </authorList>
    </citation>
    <scope>IDENTIFICATION</scope>
</reference>
<comment type="subcellular location">
    <subcellularLocation>
        <location evidence="1">Cell membrane</location>
        <topology evidence="1">Multi-pass membrane protein</topology>
    </subcellularLocation>
</comment>
<feature type="transmembrane region" description="Helical" evidence="12">
    <location>
        <begin position="119"/>
        <end position="136"/>
    </location>
</feature>
<dbReference type="PANTHER" id="PTHR21522">
    <property type="entry name" value="PROTON CHANNEL OTOP"/>
    <property type="match status" value="1"/>
</dbReference>
<keyword evidence="7 12" id="KW-1133">Transmembrane helix</keyword>
<dbReference type="Pfam" id="PF03189">
    <property type="entry name" value="Otopetrin"/>
    <property type="match status" value="3"/>
</dbReference>
<evidence type="ECO:0000256" key="12">
    <source>
        <dbReference type="SAM" id="Phobius"/>
    </source>
</evidence>
<organism evidence="13 14">
    <name type="scientific">Cyprinus carpio</name>
    <name type="common">Common carp</name>
    <dbReference type="NCBI Taxonomy" id="7962"/>
    <lineage>
        <taxon>Eukaryota</taxon>
        <taxon>Metazoa</taxon>
        <taxon>Chordata</taxon>
        <taxon>Craniata</taxon>
        <taxon>Vertebrata</taxon>
        <taxon>Euteleostomi</taxon>
        <taxon>Actinopterygii</taxon>
        <taxon>Neopterygii</taxon>
        <taxon>Teleostei</taxon>
        <taxon>Ostariophysi</taxon>
        <taxon>Cypriniformes</taxon>
        <taxon>Cyprinidae</taxon>
        <taxon>Cyprininae</taxon>
        <taxon>Cyprinus</taxon>
    </lineage>
</organism>
<protein>
    <submittedName>
        <fullName evidence="13">Otopetrin 1</fullName>
    </submittedName>
</protein>
<evidence type="ECO:0000313" key="13">
    <source>
        <dbReference type="Ensembl" id="ENSCCRP00010100830.1"/>
    </source>
</evidence>
<proteinExistence type="inferred from homology"/>
<keyword evidence="6" id="KW-0375">Hydrogen ion transport</keyword>
<feature type="transmembrane region" description="Helical" evidence="12">
    <location>
        <begin position="78"/>
        <end position="99"/>
    </location>
</feature>
<evidence type="ECO:0000256" key="10">
    <source>
        <dbReference type="ARBA" id="ARBA00023303"/>
    </source>
</evidence>
<keyword evidence="8" id="KW-0406">Ion transport</keyword>
<evidence type="ECO:0000256" key="8">
    <source>
        <dbReference type="ARBA" id="ARBA00023065"/>
    </source>
</evidence>
<evidence type="ECO:0000256" key="1">
    <source>
        <dbReference type="ARBA" id="ARBA00004651"/>
    </source>
</evidence>
<keyword evidence="10" id="KW-0407">Ion channel</keyword>
<evidence type="ECO:0000313" key="14">
    <source>
        <dbReference type="Proteomes" id="UP000694427"/>
    </source>
</evidence>
<feature type="transmembrane region" description="Helical" evidence="12">
    <location>
        <begin position="516"/>
        <end position="534"/>
    </location>
</feature>
<keyword evidence="5 12" id="KW-0812">Transmembrane</keyword>
<feature type="transmembrane region" description="Helical" evidence="12">
    <location>
        <begin position="554"/>
        <end position="571"/>
    </location>
</feature>
<evidence type="ECO:0000256" key="11">
    <source>
        <dbReference type="SAM" id="MobiDB-lite"/>
    </source>
</evidence>
<feature type="transmembrane region" description="Helical" evidence="12">
    <location>
        <begin position="333"/>
        <end position="359"/>
    </location>
</feature>
<evidence type="ECO:0000256" key="2">
    <source>
        <dbReference type="ARBA" id="ARBA00006513"/>
    </source>
</evidence>
<dbReference type="GO" id="GO:0015252">
    <property type="term" value="F:proton channel activity"/>
    <property type="evidence" value="ECO:0007669"/>
    <property type="project" value="InterPro"/>
</dbReference>
<dbReference type="GO" id="GO:0005886">
    <property type="term" value="C:plasma membrane"/>
    <property type="evidence" value="ECO:0007669"/>
    <property type="project" value="UniProtKB-SubCell"/>
</dbReference>
<feature type="transmembrane region" description="Helical" evidence="12">
    <location>
        <begin position="48"/>
        <end position="66"/>
    </location>
</feature>
<evidence type="ECO:0000256" key="4">
    <source>
        <dbReference type="ARBA" id="ARBA00022475"/>
    </source>
</evidence>
<feature type="transmembrane region" description="Helical" evidence="12">
    <location>
        <begin position="296"/>
        <end position="321"/>
    </location>
</feature>
<keyword evidence="14" id="KW-1185">Reference proteome</keyword>
<keyword evidence="4" id="KW-1003">Cell membrane</keyword>
<comment type="similarity">
    <text evidence="2">Belongs to the otopetrin family.</text>
</comment>
<dbReference type="InterPro" id="IPR004878">
    <property type="entry name" value="Otopetrin"/>
</dbReference>
<dbReference type="Ensembl" id="ENSCCRT00010111935.1">
    <property type="protein sequence ID" value="ENSCCRP00010100830.1"/>
    <property type="gene ID" value="ENSCCRG00010044295.1"/>
</dbReference>
<feature type="region of interest" description="Disordered" evidence="11">
    <location>
        <begin position="1"/>
        <end position="23"/>
    </location>
</feature>
<evidence type="ECO:0000256" key="9">
    <source>
        <dbReference type="ARBA" id="ARBA00023136"/>
    </source>
</evidence>
<dbReference type="AlphaFoldDB" id="A0A8C1PBG7"/>
<keyword evidence="3" id="KW-0813">Transport</keyword>
<dbReference type="Proteomes" id="UP000694427">
    <property type="component" value="Unplaced"/>
</dbReference>
<dbReference type="GO" id="GO:0042472">
    <property type="term" value="P:inner ear morphogenesis"/>
    <property type="evidence" value="ECO:0007669"/>
    <property type="project" value="TreeGrafter"/>
</dbReference>
<keyword evidence="9 12" id="KW-0472">Membrane</keyword>
<dbReference type="PANTHER" id="PTHR21522:SF19">
    <property type="entry name" value="PROTON CHANNEL OTOP1"/>
    <property type="match status" value="1"/>
</dbReference>
<feature type="transmembrane region" description="Helical" evidence="12">
    <location>
        <begin position="380"/>
        <end position="403"/>
    </location>
</feature>
<sequence>MVEHRGLDIMSTPSSSSPSSSNAEKKLFSKLKVSLTKKYPQKNAETLSAQYGTNLLLIGVSVMLALAQHGPAVKKEHLLAFITALMLVQLVWMLCYMIQSERERSPVPEKDAHAGTSWIQGGLTMLALLSLIMDAFRIGSFVGYHSCVSAVLGVYPVVHALHTISQVHFLWFHIKDVIKKYETFESRFGVIHAVFTNLLLWCNGVMSEAEHFLNNHRRRLTALGYDNVSTGVLEAEPHCNCSISVCSMFSTSLYYLYPFNIEYHIFVSAMLLVMWKNIGRTLELHSNSKRPSMRSPGLLLGPLLGLLALASSVTVLVVYLIHIEKSQQTREAAISMFYLYGVVMLSCMCVASGAGLLVYRLEAWPMDTGSNPSRTLDTELLLGSSLGSWLMSWCSVVAVAAAGPGSPSFRWTCLVYSLLLVLEKCVQNLFIVESLYRRRTDPDDAPVPEVFSITPAPVVPPYDGIVNRGYETQDKGCATLEGETPENRAAFSRKHSDVTLPVGNQLSVIHGRKRQILKNITIFLFMCNISLWILPAFGCRPQYDSGLEQETFGYSVWTTVLNLAIPMNLFYRTHSVASLFEVFRKD</sequence>
<evidence type="ECO:0000256" key="7">
    <source>
        <dbReference type="ARBA" id="ARBA00022989"/>
    </source>
</evidence>
<feature type="transmembrane region" description="Helical" evidence="12">
    <location>
        <begin position="254"/>
        <end position="275"/>
    </location>
</feature>
<evidence type="ECO:0000256" key="6">
    <source>
        <dbReference type="ARBA" id="ARBA00022781"/>
    </source>
</evidence>
<reference evidence="13" key="1">
    <citation type="submission" date="2025-08" db="UniProtKB">
        <authorList>
            <consortium name="Ensembl"/>
        </authorList>
    </citation>
    <scope>IDENTIFICATION</scope>
</reference>
<accession>A0A8C1PBG7</accession>
<evidence type="ECO:0000256" key="3">
    <source>
        <dbReference type="ARBA" id="ARBA00022448"/>
    </source>
</evidence>
<name>A0A8C1PBG7_CYPCA</name>
<evidence type="ECO:0000256" key="5">
    <source>
        <dbReference type="ARBA" id="ARBA00022692"/>
    </source>
</evidence>